<keyword evidence="5" id="KW-0963">Cytoplasm</keyword>
<dbReference type="SUPFAM" id="SSF51905">
    <property type="entry name" value="FAD/NAD(P)-binding domain"/>
    <property type="match status" value="1"/>
</dbReference>
<keyword evidence="5" id="KW-0521">NADP</keyword>
<keyword evidence="2 5" id="KW-0274">FAD</keyword>
<organism evidence="7 8">
    <name type="scientific">Microlunatus flavus</name>
    <dbReference type="NCBI Taxonomy" id="1036181"/>
    <lineage>
        <taxon>Bacteria</taxon>
        <taxon>Bacillati</taxon>
        <taxon>Actinomycetota</taxon>
        <taxon>Actinomycetes</taxon>
        <taxon>Propionibacteriales</taxon>
        <taxon>Propionibacteriaceae</taxon>
        <taxon>Microlunatus</taxon>
    </lineage>
</organism>
<feature type="binding site" evidence="5">
    <location>
        <position position="315"/>
    </location>
    <ligand>
        <name>FAD</name>
        <dbReference type="ChEBI" id="CHEBI:57692"/>
    </ligand>
</feature>
<dbReference type="GO" id="GO:0071949">
    <property type="term" value="F:FAD binding"/>
    <property type="evidence" value="ECO:0007669"/>
    <property type="project" value="InterPro"/>
</dbReference>
<reference evidence="8" key="1">
    <citation type="submission" date="2016-10" db="EMBL/GenBank/DDBJ databases">
        <authorList>
            <person name="Varghese N."/>
            <person name="Submissions S."/>
        </authorList>
    </citation>
    <scope>NUCLEOTIDE SEQUENCE [LARGE SCALE GENOMIC DNA]</scope>
    <source>
        <strain evidence="8">CGMCC 4.6856</strain>
    </source>
</reference>
<dbReference type="EC" id="1.14.13.-" evidence="5"/>
<dbReference type="PANTHER" id="PTHR46972">
    <property type="entry name" value="MONOOXYGENASE ASQM-RELATED"/>
    <property type="match status" value="1"/>
</dbReference>
<protein>
    <recommendedName>
        <fullName evidence="5">Flavin-dependent monooxygenase</fullName>
    </recommendedName>
    <alternativeName>
        <fullName evidence="5">TetX monooxygenase</fullName>
        <shortName evidence="5">TetX</shortName>
        <ecNumber evidence="5">1.14.13.-</ecNumber>
    </alternativeName>
</protein>
<evidence type="ECO:0000256" key="3">
    <source>
        <dbReference type="ARBA" id="ARBA00023002"/>
    </source>
</evidence>
<dbReference type="InterPro" id="IPR043683">
    <property type="entry name" value="TetX_monooxygenase"/>
</dbReference>
<evidence type="ECO:0000256" key="2">
    <source>
        <dbReference type="ARBA" id="ARBA00022827"/>
    </source>
</evidence>
<dbReference type="GO" id="GO:0046677">
    <property type="term" value="P:response to antibiotic"/>
    <property type="evidence" value="ECO:0007669"/>
    <property type="project" value="InterPro"/>
</dbReference>
<evidence type="ECO:0000256" key="4">
    <source>
        <dbReference type="ARBA" id="ARBA00023033"/>
    </source>
</evidence>
<dbReference type="OrthoDB" id="3212532at2"/>
<dbReference type="Pfam" id="PF01494">
    <property type="entry name" value="FAD_binding_3"/>
    <property type="match status" value="1"/>
</dbReference>
<evidence type="ECO:0000313" key="7">
    <source>
        <dbReference type="EMBL" id="SER06643.1"/>
    </source>
</evidence>
<feature type="binding site" evidence="5">
    <location>
        <position position="119"/>
    </location>
    <ligand>
        <name>FAD</name>
        <dbReference type="ChEBI" id="CHEBI:57692"/>
    </ligand>
</feature>
<dbReference type="InterPro" id="IPR002938">
    <property type="entry name" value="FAD-bd"/>
</dbReference>
<dbReference type="HAMAP" id="MF_00845">
    <property type="entry name" value="TetX_monooxygenase"/>
    <property type="match status" value="1"/>
</dbReference>
<dbReference type="Proteomes" id="UP000198504">
    <property type="component" value="Unassembled WGS sequence"/>
</dbReference>
<keyword evidence="5" id="KW-0547">Nucleotide-binding</keyword>
<dbReference type="AlphaFoldDB" id="A0A1H9L6L4"/>
<comment type="similarity">
    <text evidence="5">Belongs to the aromatic-ring hydroxylase family. TetX subfamily.</text>
</comment>
<dbReference type="PANTHER" id="PTHR46972:SF1">
    <property type="entry name" value="FAD DEPENDENT OXIDOREDUCTASE DOMAIN-CONTAINING PROTEIN"/>
    <property type="match status" value="1"/>
</dbReference>
<evidence type="ECO:0000256" key="5">
    <source>
        <dbReference type="HAMAP-Rule" id="MF_00845"/>
    </source>
</evidence>
<dbReference type="EMBL" id="FOFA01000008">
    <property type="protein sequence ID" value="SER06643.1"/>
    <property type="molecule type" value="Genomic_DNA"/>
</dbReference>
<feature type="binding site" evidence="5">
    <location>
        <position position="54"/>
    </location>
    <ligand>
        <name>NADPH</name>
        <dbReference type="ChEBI" id="CHEBI:57783"/>
    </ligand>
</feature>
<comment type="cofactor">
    <cofactor evidence="5">
        <name>FAD</name>
        <dbReference type="ChEBI" id="CHEBI:57692"/>
    </cofactor>
</comment>
<dbReference type="RefSeq" id="WP_091184044.1">
    <property type="nucleotide sequence ID" value="NZ_FOFA01000008.1"/>
</dbReference>
<evidence type="ECO:0000256" key="1">
    <source>
        <dbReference type="ARBA" id="ARBA00022630"/>
    </source>
</evidence>
<name>A0A1H9L6L4_9ACTN</name>
<proteinExistence type="inferred from homology"/>
<dbReference type="STRING" id="1036181.SAMN05421756_108165"/>
<comment type="catalytic activity">
    <reaction evidence="5">
        <text>a tetracycline + NADPH + O2 + H(+) = an 11a-hydroxytetracycline + NADP(+) + H2O</text>
        <dbReference type="Rhea" id="RHEA:61444"/>
        <dbReference type="ChEBI" id="CHEBI:15377"/>
        <dbReference type="ChEBI" id="CHEBI:15378"/>
        <dbReference type="ChEBI" id="CHEBI:15379"/>
        <dbReference type="ChEBI" id="CHEBI:57783"/>
        <dbReference type="ChEBI" id="CHEBI:58349"/>
        <dbReference type="ChEBI" id="CHEBI:144644"/>
        <dbReference type="ChEBI" id="CHEBI:144645"/>
    </reaction>
</comment>
<sequence length="390" mass="42099">MIRSTTRPDHSPAPHAARIAVVGAGPGGLVAARILQRRGLEVTVYDSDPGPDSRDQGGSLDLRVEDGQRALAEAGLLDRFFELARPEGQQMRQLDPFDGHVVVDLVPEPDEREKPEIDRAQLRTLLLDSVEDGTVRWGHRLDAVSTTSPGARTRTLRFTNGSTAECDLVVGADGAFSRVRRAVSEAEPHYTGVLFLEAWFDDVTRRHPWLDELVGGGAASSGDGRRGMFAQRSSGGHVRTYVMLGEPEDWLTRHGLTAGDTDGVRAALLNHFAGWHESLTRMLTDNDGPFVPRPVYALPVDHRWTHSGSLTLLGDAAHLMPPVGVGVNLAMLDACELAQALADHDTLDAAVRAYEATMWPRSAEMSALVGGMATDLLDGAAPPVEVTQHA</sequence>
<comment type="domain">
    <text evidence="5">Consists of an N-terminal FAD-binding domain with a Rossman fold and a C-terminal substrate-binding domain.</text>
</comment>
<keyword evidence="4 5" id="KW-0503">Monooxygenase</keyword>
<evidence type="ECO:0000313" key="8">
    <source>
        <dbReference type="Proteomes" id="UP000198504"/>
    </source>
</evidence>
<feature type="domain" description="FAD-binding" evidence="6">
    <location>
        <begin position="18"/>
        <end position="344"/>
    </location>
</feature>
<dbReference type="GO" id="GO:0005737">
    <property type="term" value="C:cytoplasm"/>
    <property type="evidence" value="ECO:0007669"/>
    <property type="project" value="UniProtKB-SubCell"/>
</dbReference>
<dbReference type="InterPro" id="IPR036188">
    <property type="entry name" value="FAD/NAD-bd_sf"/>
</dbReference>
<dbReference type="GO" id="GO:0004497">
    <property type="term" value="F:monooxygenase activity"/>
    <property type="evidence" value="ECO:0007669"/>
    <property type="project" value="UniProtKB-UniRule"/>
</dbReference>
<keyword evidence="8" id="KW-1185">Reference proteome</keyword>
<feature type="binding site" evidence="5">
    <location>
        <position position="61"/>
    </location>
    <ligand>
        <name>FAD</name>
        <dbReference type="ChEBI" id="CHEBI:57692"/>
    </ligand>
</feature>
<dbReference type="PRINTS" id="PR00420">
    <property type="entry name" value="RNGMNOXGNASE"/>
</dbReference>
<comment type="subcellular location">
    <subcellularLocation>
        <location evidence="5">Cytoplasm</location>
    </subcellularLocation>
</comment>
<comment type="subunit">
    <text evidence="5">Monomer.</text>
</comment>
<gene>
    <name evidence="7" type="ORF">SAMN05421756_108165</name>
</gene>
<keyword evidence="3 5" id="KW-0560">Oxidoreductase</keyword>
<dbReference type="Gene3D" id="3.50.50.60">
    <property type="entry name" value="FAD/NAD(P)-binding domain"/>
    <property type="match status" value="1"/>
</dbReference>
<comment type="function">
    <text evidence="5">An FAD-requiring monooxygenase active on some tetracycline antibiotic derivatives, which leads to their inactivation. Hydroxylates carbon 11a of tetracycline and some analogs.</text>
</comment>
<evidence type="ECO:0000259" key="6">
    <source>
        <dbReference type="Pfam" id="PF01494"/>
    </source>
</evidence>
<keyword evidence="1 5" id="KW-0285">Flavoprotein</keyword>
<accession>A0A1H9L6L4</accession>